<sequence length="310" mass="33501">MLKDRFSLFSKPTIFSLVLTSVLLIPAQLFSVSNASAATSYPITVKSGGYVTTIKTKPIKIISLSPTATEILFGIGAGPQVLAVDDQSNFPIEAPKSALSGFDPNIEAIVAQKPDMVILSVDSTKSKVAKESLTKLGIPVIMEKAAARVNDAYSEIEILGLATGNLPAAKALVKKMKSDISLILRTSSKSPKLRFFHELDETLYSATSKTFIGSVYKDFGLKNVADAANGADKSGYPQITAEYLIKSNPQIIFLADGYASQNAQTVKNRAGWSQIEAVKKNRIVVLPQDIPSRWGPRIVDFYRVVAETIK</sequence>
<reference evidence="2" key="1">
    <citation type="submission" date="2020-05" db="EMBL/GenBank/DDBJ databases">
        <authorList>
            <person name="Chiriac C."/>
            <person name="Salcher M."/>
            <person name="Ghai R."/>
            <person name="Kavagutti S V."/>
        </authorList>
    </citation>
    <scope>NUCLEOTIDE SEQUENCE</scope>
</reference>
<dbReference type="InterPro" id="IPR002491">
    <property type="entry name" value="ABC_transptr_periplasmic_BD"/>
</dbReference>
<proteinExistence type="predicted"/>
<organism evidence="2">
    <name type="scientific">freshwater metagenome</name>
    <dbReference type="NCBI Taxonomy" id="449393"/>
    <lineage>
        <taxon>unclassified sequences</taxon>
        <taxon>metagenomes</taxon>
        <taxon>ecological metagenomes</taxon>
    </lineage>
</organism>
<dbReference type="AlphaFoldDB" id="A0A6J7DTL3"/>
<dbReference type="SUPFAM" id="SSF53807">
    <property type="entry name" value="Helical backbone' metal receptor"/>
    <property type="match status" value="1"/>
</dbReference>
<accession>A0A6J7DTL3</accession>
<dbReference type="PANTHER" id="PTHR30535">
    <property type="entry name" value="VITAMIN B12-BINDING PROTEIN"/>
    <property type="match status" value="1"/>
</dbReference>
<dbReference type="PROSITE" id="PS50983">
    <property type="entry name" value="FE_B12_PBP"/>
    <property type="match status" value="1"/>
</dbReference>
<dbReference type="GO" id="GO:0071281">
    <property type="term" value="P:cellular response to iron ion"/>
    <property type="evidence" value="ECO:0007669"/>
    <property type="project" value="TreeGrafter"/>
</dbReference>
<dbReference type="Gene3D" id="3.40.50.1980">
    <property type="entry name" value="Nitrogenase molybdenum iron protein domain"/>
    <property type="match status" value="2"/>
</dbReference>
<name>A0A6J7DTL3_9ZZZZ</name>
<dbReference type="PANTHER" id="PTHR30535:SF34">
    <property type="entry name" value="MOLYBDATE-BINDING PROTEIN MOLA"/>
    <property type="match status" value="1"/>
</dbReference>
<gene>
    <name evidence="2" type="ORF">UFOPK3461_00491</name>
</gene>
<feature type="domain" description="Fe/B12 periplasmic-binding" evidence="1">
    <location>
        <begin position="60"/>
        <end position="310"/>
    </location>
</feature>
<dbReference type="EMBL" id="CAFBLW010000028">
    <property type="protein sequence ID" value="CAB4873971.1"/>
    <property type="molecule type" value="Genomic_DNA"/>
</dbReference>
<dbReference type="InterPro" id="IPR050902">
    <property type="entry name" value="ABC_Transporter_SBP"/>
</dbReference>
<dbReference type="Pfam" id="PF01497">
    <property type="entry name" value="Peripla_BP_2"/>
    <property type="match status" value="1"/>
</dbReference>
<protein>
    <submittedName>
        <fullName evidence="2">Unannotated protein</fullName>
    </submittedName>
</protein>
<evidence type="ECO:0000313" key="2">
    <source>
        <dbReference type="EMBL" id="CAB4873971.1"/>
    </source>
</evidence>
<evidence type="ECO:0000259" key="1">
    <source>
        <dbReference type="PROSITE" id="PS50983"/>
    </source>
</evidence>